<keyword evidence="5 11" id="KW-0479">Metal-binding</keyword>
<keyword evidence="7" id="KW-0299">Galactose metabolism</keyword>
<feature type="binding site" evidence="11">
    <location>
        <position position="168"/>
    </location>
    <ligand>
        <name>Zn(2+)</name>
        <dbReference type="ChEBI" id="CHEBI:29105"/>
    </ligand>
</feature>
<keyword evidence="15" id="KW-1185">Reference proteome</keyword>
<evidence type="ECO:0000256" key="3">
    <source>
        <dbReference type="ARBA" id="ARBA00022679"/>
    </source>
</evidence>
<keyword evidence="6 11" id="KW-0862">Zinc</keyword>
<dbReference type="GO" id="GO:0008270">
    <property type="term" value="F:zinc ion binding"/>
    <property type="evidence" value="ECO:0007669"/>
    <property type="project" value="InterPro"/>
</dbReference>
<dbReference type="OrthoDB" id="9769064at2"/>
<evidence type="ECO:0000256" key="1">
    <source>
        <dbReference type="ARBA" id="ARBA00010951"/>
    </source>
</evidence>
<dbReference type="InterPro" id="IPR001937">
    <property type="entry name" value="GalP_UDPtransf1"/>
</dbReference>
<dbReference type="AlphaFoldDB" id="A0A402B344"/>
<evidence type="ECO:0000256" key="7">
    <source>
        <dbReference type="ARBA" id="ARBA00023144"/>
    </source>
</evidence>
<dbReference type="PIRSF" id="PIRSF000808">
    <property type="entry name" value="GalT"/>
    <property type="match status" value="1"/>
</dbReference>
<sequence length="350" mass="40176">MSETTFPQTIRWEERWHPLREEWVVIAAHRQDRPWIGETVTIADQEIPPYQADCYLCPGNSRVSGASNPDYKGVYVFDNDHPCVGLDAPLQVPAPPYPYRSRNAQGLARVICYSPYHNLTLAEMSPATIEEVVVAWQSQTFELRQLSGIKHLLFFENHGEVVGVSNPHPHGQIYATNFVFKTIETELLASQRHHKETGQPLFSTIIRAEQQDGRRILYEDEYCIAFVPYFARYAYEVYVAPKRRVSYVADLNEQEVSSLARALKNVTVRFDNLWQMSFPYVMALHQAPTDAEYPDYHFFIAFHPPLRQPSRLKYLAGPEIGGGNFISDTLPEEKAAELLKQATVHYREQG</sequence>
<comment type="similarity">
    <text evidence="1">Belongs to the galactose-1-phosphate uridylyltransferase type 1 family.</text>
</comment>
<dbReference type="InterPro" id="IPR005850">
    <property type="entry name" value="GalP_Utransf_C"/>
</dbReference>
<feature type="binding site" evidence="11">
    <location>
        <position position="54"/>
    </location>
    <ligand>
        <name>Zn(2+)</name>
        <dbReference type="ChEBI" id="CHEBI:29105"/>
    </ligand>
</feature>
<dbReference type="SUPFAM" id="SSF54197">
    <property type="entry name" value="HIT-like"/>
    <property type="match status" value="2"/>
</dbReference>
<dbReference type="EC" id="2.7.7.12" evidence="9"/>
<evidence type="ECO:0000256" key="9">
    <source>
        <dbReference type="NCBIfam" id="TIGR00209"/>
    </source>
</evidence>
<proteinExistence type="inferred from homology"/>
<accession>A0A402B344</accession>
<evidence type="ECO:0000256" key="4">
    <source>
        <dbReference type="ARBA" id="ARBA00022695"/>
    </source>
</evidence>
<name>A0A402B344_9CHLR</name>
<dbReference type="PANTHER" id="PTHR11943">
    <property type="entry name" value="GALACTOSE-1-PHOSPHATE URIDYLYLTRANSFERASE"/>
    <property type="match status" value="1"/>
</dbReference>
<evidence type="ECO:0000259" key="12">
    <source>
        <dbReference type="Pfam" id="PF01087"/>
    </source>
</evidence>
<dbReference type="GO" id="GO:0005737">
    <property type="term" value="C:cytoplasm"/>
    <property type="evidence" value="ECO:0007669"/>
    <property type="project" value="TreeGrafter"/>
</dbReference>
<evidence type="ECO:0000256" key="5">
    <source>
        <dbReference type="ARBA" id="ARBA00022723"/>
    </source>
</evidence>
<feature type="binding site" evidence="11">
    <location>
        <position position="117"/>
    </location>
    <ligand>
        <name>Zn(2+)</name>
        <dbReference type="ChEBI" id="CHEBI:29105"/>
    </ligand>
</feature>
<dbReference type="InterPro" id="IPR036265">
    <property type="entry name" value="HIT-like_sf"/>
</dbReference>
<evidence type="ECO:0000256" key="8">
    <source>
        <dbReference type="ARBA" id="ARBA00023277"/>
    </source>
</evidence>
<keyword evidence="4 14" id="KW-0548">Nucleotidyltransferase</keyword>
<feature type="active site" description="Tele-UMP-histidine intermediate" evidence="10">
    <location>
        <position position="170"/>
    </location>
</feature>
<dbReference type="RefSeq" id="WP_126626321.1">
    <property type="nucleotide sequence ID" value="NZ_BIFT01000001.1"/>
</dbReference>
<dbReference type="Proteomes" id="UP000287171">
    <property type="component" value="Unassembled WGS sequence"/>
</dbReference>
<evidence type="ECO:0000256" key="6">
    <source>
        <dbReference type="ARBA" id="ARBA00022833"/>
    </source>
</evidence>
<protein>
    <recommendedName>
        <fullName evidence="2 9">Galactose-1-phosphate uridylyltransferase</fullName>
        <ecNumber evidence="9">2.7.7.12</ecNumber>
    </recommendedName>
</protein>
<dbReference type="PANTHER" id="PTHR11943:SF1">
    <property type="entry name" value="GALACTOSE-1-PHOSPHATE URIDYLYLTRANSFERASE"/>
    <property type="match status" value="1"/>
</dbReference>
<evidence type="ECO:0000256" key="2">
    <source>
        <dbReference type="ARBA" id="ARBA00016340"/>
    </source>
</evidence>
<evidence type="ECO:0000259" key="13">
    <source>
        <dbReference type="Pfam" id="PF02744"/>
    </source>
</evidence>
<reference evidence="15" key="1">
    <citation type="submission" date="2018-12" db="EMBL/GenBank/DDBJ databases">
        <title>Tengunoibacter tsumagoiensis gen. nov., sp. nov., Dictyobacter kobayashii sp. nov., D. alpinus sp. nov., and D. joshuensis sp. nov. and description of Dictyobacteraceae fam. nov. within the order Ktedonobacterales isolated from Tengu-no-mugimeshi.</title>
        <authorList>
            <person name="Wang C.M."/>
            <person name="Zheng Y."/>
            <person name="Sakai Y."/>
            <person name="Toyoda A."/>
            <person name="Minakuchi Y."/>
            <person name="Abe K."/>
            <person name="Yokota A."/>
            <person name="Yabe S."/>
        </authorList>
    </citation>
    <scope>NUCLEOTIDE SEQUENCE [LARGE SCALE GENOMIC DNA]</scope>
    <source>
        <strain evidence="15">Uno16</strain>
    </source>
</reference>
<dbReference type="NCBIfam" id="TIGR00209">
    <property type="entry name" value="galT_1"/>
    <property type="match status" value="1"/>
</dbReference>
<dbReference type="Gene3D" id="3.30.428.10">
    <property type="entry name" value="HIT-like"/>
    <property type="match status" value="2"/>
</dbReference>
<evidence type="ECO:0000313" key="15">
    <source>
        <dbReference type="Proteomes" id="UP000287171"/>
    </source>
</evidence>
<organism evidence="14 15">
    <name type="scientific">Dictyobacter alpinus</name>
    <dbReference type="NCBI Taxonomy" id="2014873"/>
    <lineage>
        <taxon>Bacteria</taxon>
        <taxon>Bacillati</taxon>
        <taxon>Chloroflexota</taxon>
        <taxon>Ktedonobacteria</taxon>
        <taxon>Ktedonobacterales</taxon>
        <taxon>Dictyobacteraceae</taxon>
        <taxon>Dictyobacter</taxon>
    </lineage>
</organism>
<keyword evidence="8" id="KW-0119">Carbohydrate metabolism</keyword>
<dbReference type="EMBL" id="BIFT01000001">
    <property type="protein sequence ID" value="GCE25774.1"/>
    <property type="molecule type" value="Genomic_DNA"/>
</dbReference>
<evidence type="ECO:0000256" key="10">
    <source>
        <dbReference type="PIRSR" id="PIRSR000808-1"/>
    </source>
</evidence>
<feature type="domain" description="Galactose-1-phosphate uridyl transferase N-terminal" evidence="12">
    <location>
        <begin position="13"/>
        <end position="179"/>
    </location>
</feature>
<comment type="cofactor">
    <cofactor evidence="11">
        <name>Zn(2+)</name>
        <dbReference type="ChEBI" id="CHEBI:29105"/>
    </cofactor>
    <text evidence="11">Binds 1 zinc ion per subunit.</text>
</comment>
<dbReference type="UniPathway" id="UPA00214"/>
<comment type="caution">
    <text evidence="14">The sequence shown here is derived from an EMBL/GenBank/DDBJ whole genome shotgun (WGS) entry which is preliminary data.</text>
</comment>
<dbReference type="GO" id="GO:0033499">
    <property type="term" value="P:galactose catabolic process via UDP-galactose, Leloir pathway"/>
    <property type="evidence" value="ECO:0007669"/>
    <property type="project" value="TreeGrafter"/>
</dbReference>
<dbReference type="GO" id="GO:0008108">
    <property type="term" value="F:UDP-glucose:hexose-1-phosphate uridylyltransferase activity"/>
    <property type="evidence" value="ECO:0007669"/>
    <property type="project" value="UniProtKB-UniRule"/>
</dbReference>
<evidence type="ECO:0000313" key="14">
    <source>
        <dbReference type="EMBL" id="GCE25774.1"/>
    </source>
</evidence>
<evidence type="ECO:0000256" key="11">
    <source>
        <dbReference type="PIRSR" id="PIRSR000808-3"/>
    </source>
</evidence>
<dbReference type="InterPro" id="IPR005849">
    <property type="entry name" value="GalP_Utransf_N"/>
</dbReference>
<gene>
    <name evidence="14" type="ORF">KDA_12580</name>
</gene>
<feature type="binding site" evidence="11">
    <location>
        <position position="57"/>
    </location>
    <ligand>
        <name>Zn(2+)</name>
        <dbReference type="ChEBI" id="CHEBI:29105"/>
    </ligand>
</feature>
<dbReference type="Pfam" id="PF01087">
    <property type="entry name" value="GalP_UDP_transf"/>
    <property type="match status" value="1"/>
</dbReference>
<dbReference type="Pfam" id="PF02744">
    <property type="entry name" value="GalP_UDP_tr_C"/>
    <property type="match status" value="1"/>
</dbReference>
<feature type="domain" description="Galactose-1-phosphate uridyl transferase C-terminal" evidence="13">
    <location>
        <begin position="192"/>
        <end position="349"/>
    </location>
</feature>
<keyword evidence="3 14" id="KW-0808">Transferase</keyword>